<dbReference type="RefSeq" id="WP_192818853.1">
    <property type="nucleotide sequence ID" value="NZ_CP062310.1"/>
</dbReference>
<dbReference type="PANTHER" id="PTHR43243:SF4">
    <property type="entry name" value="CATIONIC AMINO ACID TRANSPORTER 4"/>
    <property type="match status" value="1"/>
</dbReference>
<evidence type="ECO:0000256" key="1">
    <source>
        <dbReference type="ARBA" id="ARBA00022448"/>
    </source>
</evidence>
<reference evidence="3 4" key="1">
    <citation type="submission" date="2020-10" db="EMBL/GenBank/DDBJ databases">
        <title>Thermofilum lucidum 3507LT sp. nov. a novel member of Thermofilaceae family isolated from Chile hot spring, and proposal of description order Thermofilales.</title>
        <authorList>
            <person name="Zayulina K.S."/>
            <person name="Elcheninov A.G."/>
            <person name="Toshchakov S.V."/>
            <person name="Kublanov I.V."/>
        </authorList>
    </citation>
    <scope>NUCLEOTIDE SEQUENCE [LARGE SCALE GENOMIC DNA]</scope>
    <source>
        <strain evidence="3 4">3507LT</strain>
    </source>
</reference>
<name>A0A7L9FGX5_9CREN</name>
<keyword evidence="4" id="KW-1185">Reference proteome</keyword>
<dbReference type="PANTHER" id="PTHR43243">
    <property type="entry name" value="INNER MEMBRANE TRANSPORTER YGJI-RELATED"/>
    <property type="match status" value="1"/>
</dbReference>
<keyword evidence="2" id="KW-1133">Transmembrane helix</keyword>
<gene>
    <name evidence="3" type="ORF">IG193_09085</name>
</gene>
<proteinExistence type="predicted"/>
<protein>
    <submittedName>
        <fullName evidence="3">Uncharacterized protein</fullName>
    </submittedName>
</protein>
<keyword evidence="2" id="KW-0812">Transmembrane</keyword>
<dbReference type="InParanoid" id="A0A7L9FGX5"/>
<sequence>MSGSGEDRKLKRRIGLLGVFSFGYANVGAGIYMTLGLVASHAGPAAPLAFAVASISYLLTALSYTELSSAIPEAGRRCSLLD</sequence>
<dbReference type="Gene3D" id="1.20.1740.10">
    <property type="entry name" value="Amino acid/polyamine transporter I"/>
    <property type="match status" value="1"/>
</dbReference>
<accession>A0A7L9FGX5</accession>
<dbReference type="GeneID" id="59150047"/>
<evidence type="ECO:0000256" key="2">
    <source>
        <dbReference type="SAM" id="Phobius"/>
    </source>
</evidence>
<dbReference type="AlphaFoldDB" id="A0A7L9FGX5"/>
<organism evidence="3 4">
    <name type="scientific">Infirmifilum lucidum</name>
    <dbReference type="NCBI Taxonomy" id="2776706"/>
    <lineage>
        <taxon>Archaea</taxon>
        <taxon>Thermoproteota</taxon>
        <taxon>Thermoprotei</taxon>
        <taxon>Thermofilales</taxon>
        <taxon>Thermofilaceae</taxon>
        <taxon>Infirmifilum</taxon>
    </lineage>
</organism>
<dbReference type="KEGG" id="thel:IG193_09085"/>
<evidence type="ECO:0000313" key="3">
    <source>
        <dbReference type="EMBL" id="QOJ78881.1"/>
    </source>
</evidence>
<keyword evidence="2" id="KW-0472">Membrane</keyword>
<dbReference type="Proteomes" id="UP000594121">
    <property type="component" value="Chromosome"/>
</dbReference>
<feature type="transmembrane region" description="Helical" evidence="2">
    <location>
        <begin position="14"/>
        <end position="39"/>
    </location>
</feature>
<feature type="transmembrane region" description="Helical" evidence="2">
    <location>
        <begin position="45"/>
        <end position="67"/>
    </location>
</feature>
<dbReference type="GO" id="GO:0015171">
    <property type="term" value="F:amino acid transmembrane transporter activity"/>
    <property type="evidence" value="ECO:0007669"/>
    <property type="project" value="TreeGrafter"/>
</dbReference>
<evidence type="ECO:0000313" key="4">
    <source>
        <dbReference type="Proteomes" id="UP000594121"/>
    </source>
</evidence>
<dbReference type="EMBL" id="CP062310">
    <property type="protein sequence ID" value="QOJ78881.1"/>
    <property type="molecule type" value="Genomic_DNA"/>
</dbReference>
<keyword evidence="1" id="KW-0813">Transport</keyword>